<dbReference type="CDD" id="cd10747">
    <property type="entry name" value="DnaJ_C"/>
    <property type="match status" value="1"/>
</dbReference>
<dbReference type="FunFam" id="2.60.260.20:FF:000002">
    <property type="entry name" value="Dnaj homolog subfamily b member"/>
    <property type="match status" value="1"/>
</dbReference>
<organism evidence="4 5">
    <name type="scientific">Aphanomyces stellatus</name>
    <dbReference type="NCBI Taxonomy" id="120398"/>
    <lineage>
        <taxon>Eukaryota</taxon>
        <taxon>Sar</taxon>
        <taxon>Stramenopiles</taxon>
        <taxon>Oomycota</taxon>
        <taxon>Saprolegniomycetes</taxon>
        <taxon>Saprolegniales</taxon>
        <taxon>Verrucalvaceae</taxon>
        <taxon>Aphanomyces</taxon>
    </lineage>
</organism>
<dbReference type="Gene3D" id="2.60.260.20">
    <property type="entry name" value="Urease metallochaperone UreE, N-terminal domain"/>
    <property type="match status" value="2"/>
</dbReference>
<protein>
    <submittedName>
        <fullName evidence="4">Aste57867_9362 protein</fullName>
    </submittedName>
</protein>
<keyword evidence="5" id="KW-1185">Reference proteome</keyword>
<keyword evidence="1" id="KW-0143">Chaperone</keyword>
<dbReference type="AlphaFoldDB" id="A0A485KMR9"/>
<evidence type="ECO:0000313" key="3">
    <source>
        <dbReference type="EMBL" id="KAF0700083.1"/>
    </source>
</evidence>
<sequence>MGNDYYQVLGVKRDATDEELKKAYRKMALKWHPDKNVNNPEMAQKKFQDVNEAYEVLSDKQKRTIYDQYGEEGLKGGIPSQDGGDAGAGFFPGGGRSAHFSSNGGGGFPGGFSFHSSDPSKIFEQFFGTSNLHEAEGMDPMFMFGNMGGGGRGGGRRQTSFFGSDPFGDSQQMPRKTKRMEPLKRDLECTLEQLYTGCTKKLKITRKIYDERTQAMHEEEKILEVNVRPGWKAGTKITYEGEGDMLPGRAAQDIVFIIQEKPHTKFRRDNDTLVYTAKISLKDALVGNGTLTIKTLDNRELHLKLDSVVTPTTRKIFVGEGMPCQKDPSRRGDLQVHFDIQFPTRLNTNQIELLREAL</sequence>
<dbReference type="Pfam" id="PF01556">
    <property type="entry name" value="DnaJ_C"/>
    <property type="match status" value="1"/>
</dbReference>
<proteinExistence type="predicted"/>
<evidence type="ECO:0000256" key="1">
    <source>
        <dbReference type="ARBA" id="ARBA00023186"/>
    </source>
</evidence>
<dbReference type="GO" id="GO:0051082">
    <property type="term" value="F:unfolded protein binding"/>
    <property type="evidence" value="ECO:0007669"/>
    <property type="project" value="InterPro"/>
</dbReference>
<dbReference type="FunFam" id="1.10.287.110:FF:000076">
    <property type="entry name" value="Chaperone protein dnaJ"/>
    <property type="match status" value="1"/>
</dbReference>
<dbReference type="FunFam" id="2.60.260.20:FF:000006">
    <property type="entry name" value="DnaJ subfamily B member 13"/>
    <property type="match status" value="1"/>
</dbReference>
<dbReference type="InterPro" id="IPR051339">
    <property type="entry name" value="DnaJ_subfamily_B"/>
</dbReference>
<evidence type="ECO:0000313" key="5">
    <source>
        <dbReference type="Proteomes" id="UP000332933"/>
    </source>
</evidence>
<dbReference type="PRINTS" id="PR00625">
    <property type="entry name" value="JDOMAIN"/>
</dbReference>
<name>A0A485KMR9_9STRA</name>
<dbReference type="PROSITE" id="PS00636">
    <property type="entry name" value="DNAJ_1"/>
    <property type="match status" value="1"/>
</dbReference>
<evidence type="ECO:0000259" key="2">
    <source>
        <dbReference type="PROSITE" id="PS50076"/>
    </source>
</evidence>
<accession>A0A485KMR9</accession>
<dbReference type="SMART" id="SM00271">
    <property type="entry name" value="DnaJ"/>
    <property type="match status" value="1"/>
</dbReference>
<dbReference type="Gene3D" id="1.10.287.110">
    <property type="entry name" value="DnaJ domain"/>
    <property type="match status" value="1"/>
</dbReference>
<dbReference type="EMBL" id="CAADRA010005159">
    <property type="protein sequence ID" value="VFT86243.1"/>
    <property type="molecule type" value="Genomic_DNA"/>
</dbReference>
<feature type="domain" description="J" evidence="2">
    <location>
        <begin position="4"/>
        <end position="70"/>
    </location>
</feature>
<dbReference type="GO" id="GO:0051087">
    <property type="term" value="F:protein-folding chaperone binding"/>
    <property type="evidence" value="ECO:0007669"/>
    <property type="project" value="TreeGrafter"/>
</dbReference>
<dbReference type="InterPro" id="IPR008971">
    <property type="entry name" value="HSP40/DnaJ_pept-bd"/>
</dbReference>
<dbReference type="Proteomes" id="UP000332933">
    <property type="component" value="Unassembled WGS sequence"/>
</dbReference>
<evidence type="ECO:0000313" key="4">
    <source>
        <dbReference type="EMBL" id="VFT86243.1"/>
    </source>
</evidence>
<dbReference type="InterPro" id="IPR002939">
    <property type="entry name" value="DnaJ_C"/>
</dbReference>
<dbReference type="SUPFAM" id="SSF49493">
    <property type="entry name" value="HSP40/DnaJ peptide-binding domain"/>
    <property type="match status" value="2"/>
</dbReference>
<dbReference type="GO" id="GO:0005829">
    <property type="term" value="C:cytosol"/>
    <property type="evidence" value="ECO:0007669"/>
    <property type="project" value="TreeGrafter"/>
</dbReference>
<reference evidence="3" key="2">
    <citation type="submission" date="2019-06" db="EMBL/GenBank/DDBJ databases">
        <title>Genomics analysis of Aphanomyces spp. identifies a new class of oomycete effector associated with host adaptation.</title>
        <authorList>
            <person name="Gaulin E."/>
        </authorList>
    </citation>
    <scope>NUCLEOTIDE SEQUENCE</scope>
    <source>
        <strain evidence="3">CBS 578.67</strain>
    </source>
</reference>
<dbReference type="PANTHER" id="PTHR24078">
    <property type="entry name" value="DNAJ HOMOLOG SUBFAMILY C MEMBER"/>
    <property type="match status" value="1"/>
</dbReference>
<dbReference type="InterPro" id="IPR036869">
    <property type="entry name" value="J_dom_sf"/>
</dbReference>
<dbReference type="OrthoDB" id="550424at2759"/>
<dbReference type="PANTHER" id="PTHR24078:SF553">
    <property type="entry name" value="DNAJ HOMOLOG SUBFAMILY B MEMBER 5"/>
    <property type="match status" value="1"/>
</dbReference>
<dbReference type="Pfam" id="PF00226">
    <property type="entry name" value="DnaJ"/>
    <property type="match status" value="1"/>
</dbReference>
<dbReference type="SUPFAM" id="SSF46565">
    <property type="entry name" value="Chaperone J-domain"/>
    <property type="match status" value="1"/>
</dbReference>
<dbReference type="InterPro" id="IPR001623">
    <property type="entry name" value="DnaJ_domain"/>
</dbReference>
<gene>
    <name evidence="4" type="primary">Aste57867_9362</name>
    <name evidence="3" type="ORF">As57867_009326</name>
    <name evidence="4" type="ORF">ASTE57867_9362</name>
</gene>
<reference evidence="4 5" key="1">
    <citation type="submission" date="2019-03" db="EMBL/GenBank/DDBJ databases">
        <authorList>
            <person name="Gaulin E."/>
            <person name="Dumas B."/>
        </authorList>
    </citation>
    <scope>NUCLEOTIDE SEQUENCE [LARGE SCALE GENOMIC DNA]</scope>
    <source>
        <strain evidence="4">CBS 568.67</strain>
    </source>
</reference>
<dbReference type="CDD" id="cd06257">
    <property type="entry name" value="DnaJ"/>
    <property type="match status" value="1"/>
</dbReference>
<dbReference type="InterPro" id="IPR018253">
    <property type="entry name" value="DnaJ_domain_CS"/>
</dbReference>
<dbReference type="PROSITE" id="PS50076">
    <property type="entry name" value="DNAJ_2"/>
    <property type="match status" value="1"/>
</dbReference>
<dbReference type="GO" id="GO:0006457">
    <property type="term" value="P:protein folding"/>
    <property type="evidence" value="ECO:0007669"/>
    <property type="project" value="InterPro"/>
</dbReference>
<dbReference type="EMBL" id="VJMH01005138">
    <property type="protein sequence ID" value="KAF0700083.1"/>
    <property type="molecule type" value="Genomic_DNA"/>
</dbReference>